<reference evidence="3" key="1">
    <citation type="journal article" date="2019" name="Int. J. Syst. Evol. Microbiol.">
        <title>The Global Catalogue of Microorganisms (GCM) 10K type strain sequencing project: providing services to taxonomists for standard genome sequencing and annotation.</title>
        <authorList>
            <consortium name="The Broad Institute Genomics Platform"/>
            <consortium name="The Broad Institute Genome Sequencing Center for Infectious Disease"/>
            <person name="Wu L."/>
            <person name="Ma J."/>
        </authorList>
    </citation>
    <scope>NUCLEOTIDE SEQUENCE [LARGE SCALE GENOMIC DNA]</scope>
    <source>
        <strain evidence="3">GH52</strain>
    </source>
</reference>
<feature type="non-terminal residue" evidence="2">
    <location>
        <position position="190"/>
    </location>
</feature>
<dbReference type="RefSeq" id="WP_377775830.1">
    <property type="nucleotide sequence ID" value="NZ_JBHUHO010000052.1"/>
</dbReference>
<organism evidence="2 3">
    <name type="scientific">Paenibacillus yanchengensis</name>
    <dbReference type="NCBI Taxonomy" id="2035833"/>
    <lineage>
        <taxon>Bacteria</taxon>
        <taxon>Bacillati</taxon>
        <taxon>Bacillota</taxon>
        <taxon>Bacilli</taxon>
        <taxon>Bacillales</taxon>
        <taxon>Paenibacillaceae</taxon>
        <taxon>Paenibacillus</taxon>
    </lineage>
</organism>
<dbReference type="Proteomes" id="UP001597362">
    <property type="component" value="Unassembled WGS sequence"/>
</dbReference>
<keyword evidence="3" id="KW-1185">Reference proteome</keyword>
<feature type="domain" description="Transposase IS110-like N-terminal" evidence="1">
    <location>
        <begin position="24"/>
        <end position="184"/>
    </location>
</feature>
<evidence type="ECO:0000259" key="1">
    <source>
        <dbReference type="Pfam" id="PF01548"/>
    </source>
</evidence>
<dbReference type="Pfam" id="PF01548">
    <property type="entry name" value="DEDD_Tnp_IS110"/>
    <property type="match status" value="1"/>
</dbReference>
<name>A0ABW4YRJ9_9BACL</name>
<sequence length="190" mass="22356">TMKFKQRDAQNQRIERITTNHLVIGVDIAKEIQVARGVTYRGIEIGIPCSFTNDRSGFEQFQQWMQSIQRQHGKTEIIIGMEPTGHYWLNLAHWLLEQKYEVVVVNPYHVKLSKENRDNSPTKNDVKDALVIADMIKNGYFSPLRLPTGKFEELRILFGSREFAVKQLVSIKNQVQRWLDIWFPEYHHVF</sequence>
<evidence type="ECO:0000313" key="2">
    <source>
        <dbReference type="EMBL" id="MFD2118168.1"/>
    </source>
</evidence>
<comment type="caution">
    <text evidence="2">The sequence shown here is derived from an EMBL/GenBank/DDBJ whole genome shotgun (WGS) entry which is preliminary data.</text>
</comment>
<dbReference type="InterPro" id="IPR002525">
    <property type="entry name" value="Transp_IS110-like_N"/>
</dbReference>
<dbReference type="PANTHER" id="PTHR33055">
    <property type="entry name" value="TRANSPOSASE FOR INSERTION SEQUENCE ELEMENT IS1111A"/>
    <property type="match status" value="1"/>
</dbReference>
<protein>
    <submittedName>
        <fullName evidence="2">Transposase</fullName>
    </submittedName>
</protein>
<gene>
    <name evidence="2" type="ORF">ACFSJH_20935</name>
</gene>
<accession>A0ABW4YRJ9</accession>
<dbReference type="EMBL" id="JBHUHO010000052">
    <property type="protein sequence ID" value="MFD2118168.1"/>
    <property type="molecule type" value="Genomic_DNA"/>
</dbReference>
<feature type="non-terminal residue" evidence="2">
    <location>
        <position position="1"/>
    </location>
</feature>
<proteinExistence type="predicted"/>
<evidence type="ECO:0000313" key="3">
    <source>
        <dbReference type="Proteomes" id="UP001597362"/>
    </source>
</evidence>
<dbReference type="InterPro" id="IPR047650">
    <property type="entry name" value="Transpos_IS110"/>
</dbReference>